<sequence length="148" mass="16864">MQNRGAARSTSTVVFLNFGVCALSRPRHFCPMGTMIITRVALFTSNGSLANITMRKQTAPNEKNKVRFGSGPNKRTKGLSWCECTHCYHAQVWACKNVHPESRTNNFKTSLRKHRDVITGPKGHACMVIYILHKFNFYERRTRAILFS</sequence>
<proteinExistence type="predicted"/>
<protein>
    <recommendedName>
        <fullName evidence="3">Secreted protein</fullName>
    </recommendedName>
</protein>
<keyword evidence="2" id="KW-1185">Reference proteome</keyword>
<evidence type="ECO:0008006" key="3">
    <source>
        <dbReference type="Google" id="ProtNLM"/>
    </source>
</evidence>
<gene>
    <name evidence="1" type="ORF">ILYODFUR_010488</name>
</gene>
<comment type="caution">
    <text evidence="1">The sequence shown here is derived from an EMBL/GenBank/DDBJ whole genome shotgun (WGS) entry which is preliminary data.</text>
</comment>
<name>A0ABV0TIN3_9TELE</name>
<reference evidence="1 2" key="1">
    <citation type="submission" date="2021-06" db="EMBL/GenBank/DDBJ databases">
        <authorList>
            <person name="Palmer J.M."/>
        </authorList>
    </citation>
    <scope>NUCLEOTIDE SEQUENCE [LARGE SCALE GENOMIC DNA]</scope>
    <source>
        <strain evidence="2">if_2019</strain>
        <tissue evidence="1">Muscle</tissue>
    </source>
</reference>
<organism evidence="1 2">
    <name type="scientific">Ilyodon furcidens</name>
    <name type="common">goldbreast splitfin</name>
    <dbReference type="NCBI Taxonomy" id="33524"/>
    <lineage>
        <taxon>Eukaryota</taxon>
        <taxon>Metazoa</taxon>
        <taxon>Chordata</taxon>
        <taxon>Craniata</taxon>
        <taxon>Vertebrata</taxon>
        <taxon>Euteleostomi</taxon>
        <taxon>Actinopterygii</taxon>
        <taxon>Neopterygii</taxon>
        <taxon>Teleostei</taxon>
        <taxon>Neoteleostei</taxon>
        <taxon>Acanthomorphata</taxon>
        <taxon>Ovalentaria</taxon>
        <taxon>Atherinomorphae</taxon>
        <taxon>Cyprinodontiformes</taxon>
        <taxon>Goodeidae</taxon>
        <taxon>Ilyodon</taxon>
    </lineage>
</organism>
<dbReference type="EMBL" id="JAHRIQ010035518">
    <property type="protein sequence ID" value="MEQ2232364.1"/>
    <property type="molecule type" value="Genomic_DNA"/>
</dbReference>
<dbReference type="Proteomes" id="UP001482620">
    <property type="component" value="Unassembled WGS sequence"/>
</dbReference>
<accession>A0ABV0TIN3</accession>
<evidence type="ECO:0000313" key="1">
    <source>
        <dbReference type="EMBL" id="MEQ2232364.1"/>
    </source>
</evidence>
<evidence type="ECO:0000313" key="2">
    <source>
        <dbReference type="Proteomes" id="UP001482620"/>
    </source>
</evidence>